<gene>
    <name evidence="2" type="ORF">KP79_PYT06868</name>
</gene>
<name>A0A210QUR6_MIZYE</name>
<evidence type="ECO:0000313" key="3">
    <source>
        <dbReference type="Proteomes" id="UP000242188"/>
    </source>
</evidence>
<dbReference type="Proteomes" id="UP000242188">
    <property type="component" value="Unassembled WGS sequence"/>
</dbReference>
<comment type="caution">
    <text evidence="2">The sequence shown here is derived from an EMBL/GenBank/DDBJ whole genome shotgun (WGS) entry which is preliminary data.</text>
</comment>
<feature type="compositionally biased region" description="Polar residues" evidence="1">
    <location>
        <begin position="90"/>
        <end position="109"/>
    </location>
</feature>
<evidence type="ECO:0000313" key="2">
    <source>
        <dbReference type="EMBL" id="OWF52474.1"/>
    </source>
</evidence>
<evidence type="ECO:0000256" key="1">
    <source>
        <dbReference type="SAM" id="MobiDB-lite"/>
    </source>
</evidence>
<reference evidence="2 3" key="1">
    <citation type="journal article" date="2017" name="Nat. Ecol. Evol.">
        <title>Scallop genome provides insights into evolution of bilaterian karyotype and development.</title>
        <authorList>
            <person name="Wang S."/>
            <person name="Zhang J."/>
            <person name="Jiao W."/>
            <person name="Li J."/>
            <person name="Xun X."/>
            <person name="Sun Y."/>
            <person name="Guo X."/>
            <person name="Huan P."/>
            <person name="Dong B."/>
            <person name="Zhang L."/>
            <person name="Hu X."/>
            <person name="Sun X."/>
            <person name="Wang J."/>
            <person name="Zhao C."/>
            <person name="Wang Y."/>
            <person name="Wang D."/>
            <person name="Huang X."/>
            <person name="Wang R."/>
            <person name="Lv J."/>
            <person name="Li Y."/>
            <person name="Zhang Z."/>
            <person name="Liu B."/>
            <person name="Lu W."/>
            <person name="Hui Y."/>
            <person name="Liang J."/>
            <person name="Zhou Z."/>
            <person name="Hou R."/>
            <person name="Li X."/>
            <person name="Liu Y."/>
            <person name="Li H."/>
            <person name="Ning X."/>
            <person name="Lin Y."/>
            <person name="Zhao L."/>
            <person name="Xing Q."/>
            <person name="Dou J."/>
            <person name="Li Y."/>
            <person name="Mao J."/>
            <person name="Guo H."/>
            <person name="Dou H."/>
            <person name="Li T."/>
            <person name="Mu C."/>
            <person name="Jiang W."/>
            <person name="Fu Q."/>
            <person name="Fu X."/>
            <person name="Miao Y."/>
            <person name="Liu J."/>
            <person name="Yu Q."/>
            <person name="Li R."/>
            <person name="Liao H."/>
            <person name="Li X."/>
            <person name="Kong Y."/>
            <person name="Jiang Z."/>
            <person name="Chourrout D."/>
            <person name="Li R."/>
            <person name="Bao Z."/>
        </authorList>
    </citation>
    <scope>NUCLEOTIDE SEQUENCE [LARGE SCALE GENOMIC DNA]</scope>
    <source>
        <strain evidence="2 3">PY_sf001</strain>
    </source>
</reference>
<accession>A0A210QUR6</accession>
<proteinExistence type="predicted"/>
<dbReference type="AlphaFoldDB" id="A0A210QUR6"/>
<organism evidence="2 3">
    <name type="scientific">Mizuhopecten yessoensis</name>
    <name type="common">Japanese scallop</name>
    <name type="synonym">Patinopecten yessoensis</name>
    <dbReference type="NCBI Taxonomy" id="6573"/>
    <lineage>
        <taxon>Eukaryota</taxon>
        <taxon>Metazoa</taxon>
        <taxon>Spiralia</taxon>
        <taxon>Lophotrochozoa</taxon>
        <taxon>Mollusca</taxon>
        <taxon>Bivalvia</taxon>
        <taxon>Autobranchia</taxon>
        <taxon>Pteriomorphia</taxon>
        <taxon>Pectinida</taxon>
        <taxon>Pectinoidea</taxon>
        <taxon>Pectinidae</taxon>
        <taxon>Mizuhopecten</taxon>
    </lineage>
</organism>
<dbReference type="EMBL" id="NEDP02001786">
    <property type="protein sequence ID" value="OWF52474.1"/>
    <property type="molecule type" value="Genomic_DNA"/>
</dbReference>
<sequence>MESVQTTDITATDRINNALATLRSDMLDIRQQDVQLMQQLMCINDNIKTLTKRKRCSSKPLRKKLALVNDRMIFVNIDESTSDRHRRSFMSRSLTGSLSSIEGTSNSTEDLSSPDSDSDDSLCGTTHNH</sequence>
<protein>
    <submittedName>
        <fullName evidence="2">Uncharacterized protein</fullName>
    </submittedName>
</protein>
<keyword evidence="3" id="KW-1185">Reference proteome</keyword>
<dbReference type="OrthoDB" id="9948935at2759"/>
<feature type="region of interest" description="Disordered" evidence="1">
    <location>
        <begin position="82"/>
        <end position="129"/>
    </location>
</feature>